<dbReference type="GO" id="GO:1990481">
    <property type="term" value="P:mRNA pseudouridine synthesis"/>
    <property type="evidence" value="ECO:0007669"/>
    <property type="project" value="TreeGrafter"/>
</dbReference>
<dbReference type="NCBIfam" id="TIGR00431">
    <property type="entry name" value="TruB"/>
    <property type="match status" value="1"/>
</dbReference>
<keyword evidence="4 5" id="KW-0413">Isomerase</keyword>
<dbReference type="InterPro" id="IPR014780">
    <property type="entry name" value="tRNA_psdUridine_synth_TruB"/>
</dbReference>
<feature type="domain" description="tRNA pseudouridine synthase II TruB subfamily 2 C-terminal" evidence="7">
    <location>
        <begin position="248"/>
        <end position="303"/>
    </location>
</feature>
<dbReference type="AlphaFoldDB" id="A0A543NKQ2"/>
<feature type="active site" description="Nucleophile" evidence="5">
    <location>
        <position position="51"/>
    </location>
</feature>
<feature type="domain" description="tRNA pseudouridylate synthase B C-terminal" evidence="8">
    <location>
        <begin position="193"/>
        <end position="234"/>
    </location>
</feature>
<dbReference type="Gene3D" id="3.30.2350.10">
    <property type="entry name" value="Pseudouridine synthase"/>
    <property type="match status" value="1"/>
</dbReference>
<comment type="catalytic activity">
    <reaction evidence="1 5">
        <text>uridine(55) in tRNA = pseudouridine(55) in tRNA</text>
        <dbReference type="Rhea" id="RHEA:42532"/>
        <dbReference type="Rhea" id="RHEA-COMP:10101"/>
        <dbReference type="Rhea" id="RHEA-COMP:10102"/>
        <dbReference type="ChEBI" id="CHEBI:65314"/>
        <dbReference type="ChEBI" id="CHEBI:65315"/>
        <dbReference type="EC" id="5.4.99.25"/>
    </reaction>
</comment>
<evidence type="ECO:0000259" key="8">
    <source>
        <dbReference type="Pfam" id="PF16198"/>
    </source>
</evidence>
<evidence type="ECO:0000256" key="5">
    <source>
        <dbReference type="HAMAP-Rule" id="MF_01080"/>
    </source>
</evidence>
<accession>A0A543NKQ2</accession>
<evidence type="ECO:0000256" key="3">
    <source>
        <dbReference type="ARBA" id="ARBA00022694"/>
    </source>
</evidence>
<dbReference type="SUPFAM" id="SSF55120">
    <property type="entry name" value="Pseudouridine synthase"/>
    <property type="match status" value="1"/>
</dbReference>
<gene>
    <name evidence="5" type="primary">truB</name>
    <name evidence="9" type="ORF">FHX37_2403</name>
</gene>
<evidence type="ECO:0000313" key="10">
    <source>
        <dbReference type="Proteomes" id="UP000317422"/>
    </source>
</evidence>
<proteinExistence type="inferred from homology"/>
<dbReference type="EMBL" id="VFQC01000001">
    <property type="protein sequence ID" value="TQN32443.1"/>
    <property type="molecule type" value="Genomic_DNA"/>
</dbReference>
<dbReference type="CDD" id="cd02573">
    <property type="entry name" value="PseudoU_synth_EcTruB"/>
    <property type="match status" value="1"/>
</dbReference>
<dbReference type="InterPro" id="IPR020103">
    <property type="entry name" value="PsdUridine_synth_cat_dom_sf"/>
</dbReference>
<dbReference type="Proteomes" id="UP000317422">
    <property type="component" value="Unassembled WGS sequence"/>
</dbReference>
<evidence type="ECO:0000256" key="2">
    <source>
        <dbReference type="ARBA" id="ARBA00005642"/>
    </source>
</evidence>
<evidence type="ECO:0000259" key="6">
    <source>
        <dbReference type="Pfam" id="PF01509"/>
    </source>
</evidence>
<evidence type="ECO:0000313" key="9">
    <source>
        <dbReference type="EMBL" id="TQN32443.1"/>
    </source>
</evidence>
<keyword evidence="10" id="KW-1185">Reference proteome</keyword>
<comment type="caution">
    <text evidence="9">The sequence shown here is derived from an EMBL/GenBank/DDBJ whole genome shotgun (WGS) entry which is preliminary data.</text>
</comment>
<dbReference type="PANTHER" id="PTHR13767:SF2">
    <property type="entry name" value="PSEUDOURIDYLATE SYNTHASE TRUB1"/>
    <property type="match status" value="1"/>
</dbReference>
<evidence type="ECO:0000256" key="4">
    <source>
        <dbReference type="ARBA" id="ARBA00023235"/>
    </source>
</evidence>
<organism evidence="9 10">
    <name type="scientific">Haloactinospora alba</name>
    <dbReference type="NCBI Taxonomy" id="405555"/>
    <lineage>
        <taxon>Bacteria</taxon>
        <taxon>Bacillati</taxon>
        <taxon>Actinomycetota</taxon>
        <taxon>Actinomycetes</taxon>
        <taxon>Streptosporangiales</taxon>
        <taxon>Nocardiopsidaceae</taxon>
        <taxon>Haloactinospora</taxon>
    </lineage>
</organism>
<keyword evidence="3 5" id="KW-0819">tRNA processing</keyword>
<dbReference type="EC" id="5.4.99.25" evidence="5"/>
<dbReference type="HAMAP" id="MF_01080">
    <property type="entry name" value="TruB_bact"/>
    <property type="match status" value="1"/>
</dbReference>
<dbReference type="Gene3D" id="2.30.130.10">
    <property type="entry name" value="PUA domain"/>
    <property type="match status" value="1"/>
</dbReference>
<sequence>MRNGGAEGMMTASDGAVVIVDKPAEWTSHDVVARLRKLAGTRKVGHAGTLDPMATGVLVIGTGKATKLLGYLTRTEKVYETTIRLGQSTTTDDAQGEPVARADAGAVTGEAVRAAAEELTGAISQVPPQVSAIKVDGKRAYKSARSGEHVELESRSVTVSEFSVGEIRHAADGADGALDVDARVTCSSGTYVRALARDMGDALGVGGHLTALRRTRVGPYDVSQARTLDELAEEFTALPLSQAVAAAFPVRVLSAEETRKITHGNRIAPGELGPGPIGVFSPEGEAVALAEEKPGYSKPVVVLAPAGS</sequence>
<dbReference type="InterPro" id="IPR015225">
    <property type="entry name" value="tRNA_psdUridine_synth_fam2_C"/>
</dbReference>
<dbReference type="InterPro" id="IPR036974">
    <property type="entry name" value="PUA_sf"/>
</dbReference>
<dbReference type="GO" id="GO:0003723">
    <property type="term" value="F:RNA binding"/>
    <property type="evidence" value="ECO:0007669"/>
    <property type="project" value="InterPro"/>
</dbReference>
<dbReference type="Pfam" id="PF16198">
    <property type="entry name" value="TruB_C_2"/>
    <property type="match status" value="1"/>
</dbReference>
<dbReference type="PANTHER" id="PTHR13767">
    <property type="entry name" value="TRNA-PSEUDOURIDINE SYNTHASE"/>
    <property type="match status" value="1"/>
</dbReference>
<dbReference type="InterPro" id="IPR002501">
    <property type="entry name" value="PsdUridine_synth_N"/>
</dbReference>
<dbReference type="GO" id="GO:0031119">
    <property type="term" value="P:tRNA pseudouridine synthesis"/>
    <property type="evidence" value="ECO:0007669"/>
    <property type="project" value="UniProtKB-UniRule"/>
</dbReference>
<dbReference type="InterPro" id="IPR015947">
    <property type="entry name" value="PUA-like_sf"/>
</dbReference>
<comment type="similarity">
    <text evidence="2 5">Belongs to the pseudouridine synthase TruB family. Type 1 subfamily.</text>
</comment>
<dbReference type="Pfam" id="PF01509">
    <property type="entry name" value="TruB_N"/>
    <property type="match status" value="1"/>
</dbReference>
<feature type="domain" description="Pseudouridine synthase II N-terminal" evidence="6">
    <location>
        <begin position="36"/>
        <end position="192"/>
    </location>
</feature>
<reference evidence="9 10" key="1">
    <citation type="submission" date="2019-06" db="EMBL/GenBank/DDBJ databases">
        <title>Sequencing the genomes of 1000 actinobacteria strains.</title>
        <authorList>
            <person name="Klenk H.-P."/>
        </authorList>
    </citation>
    <scope>NUCLEOTIDE SEQUENCE [LARGE SCALE GENOMIC DNA]</scope>
    <source>
        <strain evidence="9 10">DSM 45015</strain>
    </source>
</reference>
<dbReference type="InterPro" id="IPR032819">
    <property type="entry name" value="TruB_C"/>
</dbReference>
<comment type="function">
    <text evidence="5">Responsible for synthesis of pseudouridine from uracil-55 in the psi GC loop of transfer RNAs.</text>
</comment>
<protein>
    <recommendedName>
        <fullName evidence="5">tRNA pseudouridine synthase B</fullName>
        <ecNumber evidence="5">5.4.99.25</ecNumber>
    </recommendedName>
    <alternativeName>
        <fullName evidence="5">tRNA pseudouridine(55) synthase</fullName>
        <shortName evidence="5">Psi55 synthase</shortName>
    </alternativeName>
    <alternativeName>
        <fullName evidence="5">tRNA pseudouridylate synthase</fullName>
    </alternativeName>
    <alternativeName>
        <fullName evidence="5">tRNA-uridine isomerase</fullName>
    </alternativeName>
</protein>
<dbReference type="SUPFAM" id="SSF88697">
    <property type="entry name" value="PUA domain-like"/>
    <property type="match status" value="1"/>
</dbReference>
<dbReference type="FunFam" id="3.30.2350.10:FF:000011">
    <property type="entry name" value="tRNA pseudouridine synthase B"/>
    <property type="match status" value="1"/>
</dbReference>
<dbReference type="Pfam" id="PF09142">
    <property type="entry name" value="TruB_C"/>
    <property type="match status" value="1"/>
</dbReference>
<evidence type="ECO:0000256" key="1">
    <source>
        <dbReference type="ARBA" id="ARBA00000385"/>
    </source>
</evidence>
<dbReference type="GO" id="GO:0160148">
    <property type="term" value="F:tRNA pseudouridine(55) synthase activity"/>
    <property type="evidence" value="ECO:0007669"/>
    <property type="project" value="UniProtKB-EC"/>
</dbReference>
<evidence type="ECO:0000259" key="7">
    <source>
        <dbReference type="Pfam" id="PF09142"/>
    </source>
</evidence>
<name>A0A543NKQ2_9ACTN</name>